<dbReference type="EMBL" id="JACXVP010000001">
    <property type="protein sequence ID" value="KAG5632250.1"/>
    <property type="molecule type" value="Genomic_DNA"/>
</dbReference>
<dbReference type="Proteomes" id="UP000824120">
    <property type="component" value="Chromosome 1"/>
</dbReference>
<comment type="caution">
    <text evidence="1">The sequence shown here is derived from an EMBL/GenBank/DDBJ whole genome shotgun (WGS) entry which is preliminary data.</text>
</comment>
<evidence type="ECO:0000313" key="2">
    <source>
        <dbReference type="Proteomes" id="UP000824120"/>
    </source>
</evidence>
<accession>A0A9J6B6M4</accession>
<gene>
    <name evidence="1" type="ORF">H5410_003967</name>
</gene>
<dbReference type="AlphaFoldDB" id="A0A9J6B6M4"/>
<sequence>MSAVDYLHLSWLAHNGQPTSAMDCSHRLWLVRHWSRWTSWASCGINGRVAWTFAGMHGLSVLCHWASIKTCRRWLVGQPFSAKGIYLDRSIRVWCGNNSAFGRCTHGALIKFSPPSEAHKGGDSIGLMTKASTSGQDISCRASGQVLGVHR</sequence>
<name>A0A9J6B6M4_SOLCO</name>
<organism evidence="1 2">
    <name type="scientific">Solanum commersonii</name>
    <name type="common">Commerson's wild potato</name>
    <name type="synonym">Commerson's nightshade</name>
    <dbReference type="NCBI Taxonomy" id="4109"/>
    <lineage>
        <taxon>Eukaryota</taxon>
        <taxon>Viridiplantae</taxon>
        <taxon>Streptophyta</taxon>
        <taxon>Embryophyta</taxon>
        <taxon>Tracheophyta</taxon>
        <taxon>Spermatophyta</taxon>
        <taxon>Magnoliopsida</taxon>
        <taxon>eudicotyledons</taxon>
        <taxon>Gunneridae</taxon>
        <taxon>Pentapetalae</taxon>
        <taxon>asterids</taxon>
        <taxon>lamiids</taxon>
        <taxon>Solanales</taxon>
        <taxon>Solanaceae</taxon>
        <taxon>Solanoideae</taxon>
        <taxon>Solaneae</taxon>
        <taxon>Solanum</taxon>
    </lineage>
</organism>
<protein>
    <submittedName>
        <fullName evidence="1">Uncharacterized protein</fullName>
    </submittedName>
</protein>
<keyword evidence="2" id="KW-1185">Reference proteome</keyword>
<evidence type="ECO:0000313" key="1">
    <source>
        <dbReference type="EMBL" id="KAG5632250.1"/>
    </source>
</evidence>
<proteinExistence type="predicted"/>
<reference evidence="1 2" key="1">
    <citation type="submission" date="2020-09" db="EMBL/GenBank/DDBJ databases">
        <title>De no assembly of potato wild relative species, Solanum commersonii.</title>
        <authorList>
            <person name="Cho K."/>
        </authorList>
    </citation>
    <scope>NUCLEOTIDE SEQUENCE [LARGE SCALE GENOMIC DNA]</scope>
    <source>
        <strain evidence="1">LZ3.2</strain>
        <tissue evidence="1">Leaf</tissue>
    </source>
</reference>